<gene>
    <name evidence="2" type="primary">sol3_1</name>
    <name evidence="2" type="ORF">LHYA1_G005696</name>
</gene>
<evidence type="ECO:0000256" key="1">
    <source>
        <dbReference type="ARBA" id="ARBA00023002"/>
    </source>
</evidence>
<dbReference type="PANTHER" id="PTHR43157:SF31">
    <property type="entry name" value="PHOSPHATIDYLINOSITOL-GLYCAN BIOSYNTHESIS CLASS F PROTEIN"/>
    <property type="match status" value="1"/>
</dbReference>
<organism evidence="2 3">
    <name type="scientific">Lachnellula hyalina</name>
    <dbReference type="NCBI Taxonomy" id="1316788"/>
    <lineage>
        <taxon>Eukaryota</taxon>
        <taxon>Fungi</taxon>
        <taxon>Dikarya</taxon>
        <taxon>Ascomycota</taxon>
        <taxon>Pezizomycotina</taxon>
        <taxon>Leotiomycetes</taxon>
        <taxon>Helotiales</taxon>
        <taxon>Lachnaceae</taxon>
        <taxon>Lachnellula</taxon>
    </lineage>
</organism>
<dbReference type="PANTHER" id="PTHR43157">
    <property type="entry name" value="PHOSPHATIDYLINOSITOL-GLYCAN BIOSYNTHESIS CLASS F PROTEIN-RELATED"/>
    <property type="match status" value="1"/>
</dbReference>
<dbReference type="OrthoDB" id="542013at2759"/>
<keyword evidence="1" id="KW-0560">Oxidoreductase</keyword>
<protein>
    <submittedName>
        <fullName evidence="2">Short chain dehydrogenase</fullName>
    </submittedName>
</protein>
<dbReference type="EMBL" id="QGMH01000095">
    <property type="protein sequence ID" value="TVY25424.1"/>
    <property type="molecule type" value="Genomic_DNA"/>
</dbReference>
<reference evidence="2 3" key="1">
    <citation type="submission" date="2018-05" db="EMBL/GenBank/DDBJ databases">
        <title>Genome sequencing and assembly of the regulated plant pathogen Lachnellula willkommii and related sister species for the development of diagnostic species identification markers.</title>
        <authorList>
            <person name="Giroux E."/>
            <person name="Bilodeau G."/>
        </authorList>
    </citation>
    <scope>NUCLEOTIDE SEQUENCE [LARGE SCALE GENOMIC DNA]</scope>
    <source>
        <strain evidence="2 3">CBS 185.66</strain>
    </source>
</reference>
<dbReference type="GeneID" id="41985894"/>
<evidence type="ECO:0000313" key="2">
    <source>
        <dbReference type="EMBL" id="TVY25424.1"/>
    </source>
</evidence>
<dbReference type="InterPro" id="IPR036291">
    <property type="entry name" value="NAD(P)-bd_dom_sf"/>
</dbReference>
<proteinExistence type="predicted"/>
<dbReference type="Gene3D" id="3.40.50.720">
    <property type="entry name" value="NAD(P)-binding Rossmann-like Domain"/>
    <property type="match status" value="1"/>
</dbReference>
<dbReference type="PRINTS" id="PR00081">
    <property type="entry name" value="GDHRDH"/>
</dbReference>
<dbReference type="RefSeq" id="XP_031004212.1">
    <property type="nucleotide sequence ID" value="XM_031150640.1"/>
</dbReference>
<keyword evidence="3" id="KW-1185">Reference proteome</keyword>
<dbReference type="InterPro" id="IPR002347">
    <property type="entry name" value="SDR_fam"/>
</dbReference>
<dbReference type="GO" id="GO:0016491">
    <property type="term" value="F:oxidoreductase activity"/>
    <property type="evidence" value="ECO:0007669"/>
    <property type="project" value="UniProtKB-KW"/>
</dbReference>
<name>A0A8H8QZ57_9HELO</name>
<evidence type="ECO:0000313" key="3">
    <source>
        <dbReference type="Proteomes" id="UP000431533"/>
    </source>
</evidence>
<accession>A0A8H8QZ57</accession>
<dbReference type="Proteomes" id="UP000431533">
    <property type="component" value="Unassembled WGS sequence"/>
</dbReference>
<dbReference type="SUPFAM" id="SSF51735">
    <property type="entry name" value="NAD(P)-binding Rossmann-fold domains"/>
    <property type="match status" value="1"/>
</dbReference>
<comment type="caution">
    <text evidence="2">The sequence shown here is derived from an EMBL/GenBank/DDBJ whole genome shotgun (WGS) entry which is preliminary data.</text>
</comment>
<dbReference type="AlphaFoldDB" id="A0A8H8QZ57"/>
<sequence length="318" mass="34716">MGFIYSQLFVKPTYPTTSCAGQTIIVTGSNVGLGKEAARHLARLGASKLILAVRNTKAGEAAKHDIESTTRCSPEVIEVWPLDLSSYASVKAFADRASKLPRLDVLLENAGIAAGKWQVFEGHESTLTVNVISTFYLALLLLPKLKSSAKQFGIMPRLTIVSSEVHGHAKFAEWKEPKIFDTLDDESKFDVWERYPLSKLLEVLVFRQIAPSLEGSGMTLNILNPGLCHSELARDAGWTLAIMKFFLARNTEVGSRTLVAGAVAGPEAQGKYMHDGKVDESELSPFVKSEDGRLASEKVWKELSVILESIQPGITGNL</sequence>
<dbReference type="Pfam" id="PF00106">
    <property type="entry name" value="adh_short"/>
    <property type="match status" value="1"/>
</dbReference>